<dbReference type="EMBL" id="JAQQWL010000011">
    <property type="protein sequence ID" value="KAK8050751.1"/>
    <property type="molecule type" value="Genomic_DNA"/>
</dbReference>
<feature type="transmembrane region" description="Helical" evidence="7">
    <location>
        <begin position="384"/>
        <end position="404"/>
    </location>
</feature>
<dbReference type="InterPro" id="IPR011701">
    <property type="entry name" value="MFS"/>
</dbReference>
<name>A0ABR1TY13_9PEZI</name>
<dbReference type="InterPro" id="IPR020846">
    <property type="entry name" value="MFS_dom"/>
</dbReference>
<dbReference type="CDD" id="cd17323">
    <property type="entry name" value="MFS_Tpo1_MDR_like"/>
    <property type="match status" value="1"/>
</dbReference>
<keyword evidence="4 7" id="KW-1133">Transmembrane helix</keyword>
<feature type="transmembrane region" description="Helical" evidence="7">
    <location>
        <begin position="342"/>
        <end position="363"/>
    </location>
</feature>
<keyword evidence="10" id="KW-1185">Reference proteome</keyword>
<evidence type="ECO:0000256" key="3">
    <source>
        <dbReference type="ARBA" id="ARBA00022692"/>
    </source>
</evidence>
<dbReference type="RefSeq" id="XP_066713000.1">
    <property type="nucleotide sequence ID" value="XM_066863890.1"/>
</dbReference>
<dbReference type="PANTHER" id="PTHR23502:SF68">
    <property type="entry name" value="MULTIDRUG TRANSPORTER, PUTATIVE (AFU_ORTHOLOGUE AFUA_3G01120)-RELATED"/>
    <property type="match status" value="1"/>
</dbReference>
<feature type="transmembrane region" description="Helical" evidence="7">
    <location>
        <begin position="82"/>
        <end position="104"/>
    </location>
</feature>
<feature type="transmembrane region" description="Helical" evidence="7">
    <location>
        <begin position="479"/>
        <end position="499"/>
    </location>
</feature>
<dbReference type="SUPFAM" id="SSF103473">
    <property type="entry name" value="MFS general substrate transporter"/>
    <property type="match status" value="1"/>
</dbReference>
<keyword evidence="3 7" id="KW-0812">Transmembrane</keyword>
<evidence type="ECO:0000256" key="4">
    <source>
        <dbReference type="ARBA" id="ARBA00022989"/>
    </source>
</evidence>
<feature type="region of interest" description="Disordered" evidence="6">
    <location>
        <begin position="1"/>
        <end position="65"/>
    </location>
</feature>
<comment type="subcellular location">
    <subcellularLocation>
        <location evidence="1">Membrane</location>
        <topology evidence="1">Multi-pass membrane protein</topology>
    </subcellularLocation>
</comment>
<feature type="domain" description="Major facilitator superfamily (MFS) profile" evidence="8">
    <location>
        <begin position="81"/>
        <end position="505"/>
    </location>
</feature>
<dbReference type="Proteomes" id="UP001480595">
    <property type="component" value="Unassembled WGS sequence"/>
</dbReference>
<evidence type="ECO:0000259" key="8">
    <source>
        <dbReference type="PROSITE" id="PS50850"/>
    </source>
</evidence>
<feature type="transmembrane region" description="Helical" evidence="7">
    <location>
        <begin position="148"/>
        <end position="167"/>
    </location>
</feature>
<evidence type="ECO:0000256" key="6">
    <source>
        <dbReference type="SAM" id="MobiDB-lite"/>
    </source>
</evidence>
<proteinExistence type="inferred from homology"/>
<dbReference type="PROSITE" id="PS50850">
    <property type="entry name" value="MFS"/>
    <property type="match status" value="1"/>
</dbReference>
<feature type="compositionally biased region" description="Polar residues" evidence="6">
    <location>
        <begin position="23"/>
        <end position="33"/>
    </location>
</feature>
<evidence type="ECO:0000256" key="5">
    <source>
        <dbReference type="ARBA" id="ARBA00023136"/>
    </source>
</evidence>
<dbReference type="Pfam" id="PF07690">
    <property type="entry name" value="MFS_1"/>
    <property type="match status" value="1"/>
</dbReference>
<comment type="caution">
    <text evidence="9">The sequence shown here is derived from an EMBL/GenBank/DDBJ whole genome shotgun (WGS) entry which is preliminary data.</text>
</comment>
<sequence>MTSRENSAVHAGVSVVGDASHEAPSSSNASTTVDVEKATAAAAAPGDKNDDTNPNQHGLEWHGPDDAANPLNWPVHKKAMQVIGVALVTLLSNLAATMFAPGAAQLMPEFGFDSTNIASLTVSIYLLGYAVAPSLWAPLSETYGRLPVYAITALVYCGFTLGCAFATDLGMFMAFRVLAGAAGSCPTALCGGTLADIFVEKERGRWMGLFVLGPLAGPVVGPIAGGFIAEAVGWRWVFRVLLIAYAFVAILCIAFLRETYGPVILRRRAGVSAHRAERNAQPGNWLRSLKHVMRPLSIVLCSPMVWFLSLYAAFTFGLQFILFTTFPEVFEGQYGFSVGISGLAYLGLGIGMFAAVMIHDVFAERLVRSRAAARRSGGNVPEDRLPLMAYLSWTLPAGMFWYGWSVEYRVHWIVPILGTVLIGAGSVFIMMPQMVYLVQSFGAEAGASAIAVNMIVRYIAGAFLPLAGPPMYEKLGYGWGNSLLGFLGIAFMPLPWALVKYGEKVRSWNRTL</sequence>
<gene>
    <name evidence="9" type="ORF">PG994_012481</name>
</gene>
<feature type="transmembrane region" description="Helical" evidence="7">
    <location>
        <begin position="441"/>
        <end position="459"/>
    </location>
</feature>
<organism evidence="9 10">
    <name type="scientific">Apiospora phragmitis</name>
    <dbReference type="NCBI Taxonomy" id="2905665"/>
    <lineage>
        <taxon>Eukaryota</taxon>
        <taxon>Fungi</taxon>
        <taxon>Dikarya</taxon>
        <taxon>Ascomycota</taxon>
        <taxon>Pezizomycotina</taxon>
        <taxon>Sordariomycetes</taxon>
        <taxon>Xylariomycetidae</taxon>
        <taxon>Amphisphaeriales</taxon>
        <taxon>Apiosporaceae</taxon>
        <taxon>Apiospora</taxon>
    </lineage>
</organism>
<dbReference type="Gene3D" id="1.20.1250.20">
    <property type="entry name" value="MFS general substrate transporter like domains"/>
    <property type="match status" value="1"/>
</dbReference>
<comment type="similarity">
    <text evidence="2">Belongs to the major facilitator superfamily.</text>
</comment>
<evidence type="ECO:0000256" key="7">
    <source>
        <dbReference type="SAM" id="Phobius"/>
    </source>
</evidence>
<protein>
    <submittedName>
        <fullName evidence="9">Major facilitator superfamily domain-containing protein</fullName>
    </submittedName>
</protein>
<accession>A0ABR1TY13</accession>
<evidence type="ECO:0000313" key="10">
    <source>
        <dbReference type="Proteomes" id="UP001480595"/>
    </source>
</evidence>
<evidence type="ECO:0000256" key="2">
    <source>
        <dbReference type="ARBA" id="ARBA00008335"/>
    </source>
</evidence>
<feature type="transmembrane region" description="Helical" evidence="7">
    <location>
        <begin position="236"/>
        <end position="256"/>
    </location>
</feature>
<evidence type="ECO:0000313" key="9">
    <source>
        <dbReference type="EMBL" id="KAK8050751.1"/>
    </source>
</evidence>
<reference evidence="9 10" key="1">
    <citation type="submission" date="2023-01" db="EMBL/GenBank/DDBJ databases">
        <title>Analysis of 21 Apiospora genomes using comparative genomics revels a genus with tremendous synthesis potential of carbohydrate active enzymes and secondary metabolites.</title>
        <authorList>
            <person name="Sorensen T."/>
        </authorList>
    </citation>
    <scope>NUCLEOTIDE SEQUENCE [LARGE SCALE GENOMIC DNA]</scope>
    <source>
        <strain evidence="9 10">CBS 135458</strain>
    </source>
</reference>
<feature type="transmembrane region" description="Helical" evidence="7">
    <location>
        <begin position="173"/>
        <end position="199"/>
    </location>
</feature>
<dbReference type="GeneID" id="92096953"/>
<keyword evidence="5 7" id="KW-0472">Membrane</keyword>
<feature type="transmembrane region" description="Helical" evidence="7">
    <location>
        <begin position="410"/>
        <end position="429"/>
    </location>
</feature>
<feature type="transmembrane region" description="Helical" evidence="7">
    <location>
        <begin position="206"/>
        <end position="224"/>
    </location>
</feature>
<feature type="transmembrane region" description="Helical" evidence="7">
    <location>
        <begin position="296"/>
        <end position="322"/>
    </location>
</feature>
<evidence type="ECO:0000256" key="1">
    <source>
        <dbReference type="ARBA" id="ARBA00004141"/>
    </source>
</evidence>
<dbReference type="PANTHER" id="PTHR23502">
    <property type="entry name" value="MAJOR FACILITATOR SUPERFAMILY"/>
    <property type="match status" value="1"/>
</dbReference>
<feature type="transmembrane region" description="Helical" evidence="7">
    <location>
        <begin position="116"/>
        <end position="136"/>
    </location>
</feature>
<dbReference type="InterPro" id="IPR036259">
    <property type="entry name" value="MFS_trans_sf"/>
</dbReference>